<evidence type="ECO:0000256" key="2">
    <source>
        <dbReference type="ARBA" id="ARBA00022833"/>
    </source>
</evidence>
<dbReference type="Gene3D" id="3.30.40.10">
    <property type="entry name" value="Zinc/RING finger domain, C3HC4 (zinc finger)"/>
    <property type="match status" value="1"/>
</dbReference>
<dbReference type="GO" id="GO:0008270">
    <property type="term" value="F:zinc ion binding"/>
    <property type="evidence" value="ECO:0007669"/>
    <property type="project" value="UniProtKB-KW"/>
</dbReference>
<dbReference type="PROSITE" id="PS50089">
    <property type="entry name" value="ZF_RING_2"/>
    <property type="match status" value="1"/>
</dbReference>
<dbReference type="SUPFAM" id="SSF57850">
    <property type="entry name" value="RING/U-box"/>
    <property type="match status" value="1"/>
</dbReference>
<feature type="compositionally biased region" description="Polar residues" evidence="4">
    <location>
        <begin position="194"/>
        <end position="207"/>
    </location>
</feature>
<keyword evidence="2" id="KW-0862">Zinc</keyword>
<feature type="compositionally biased region" description="Polar residues" evidence="4">
    <location>
        <begin position="216"/>
        <end position="225"/>
    </location>
</feature>
<dbReference type="EMBL" id="KZ308513">
    <property type="protein sequence ID" value="KAG8230805.1"/>
    <property type="molecule type" value="Genomic_DNA"/>
</dbReference>
<protein>
    <recommendedName>
        <fullName evidence="5">RING-type domain-containing protein</fullName>
    </recommendedName>
</protein>
<keyword evidence="1 3" id="KW-0479">Metal-binding</keyword>
<sequence>MVKEHLTCSNCPSCVCAVCLYGFQQGDAFSKTECFHYFHSHCLACYVRTTQRNLLEEREKLPLWQQQQMQKDRLNLQKEQQDEDSLQVPCPVCREPISADLDALSSAAPPIALEAAPPFELTNELRDLQHQMAALYMHQKSQGGIIDVNADQSKLLLLTSGSAESTRNSSDVASSARSSARQSGSEQSRASKSIRGSSWSNAGSQPKRSWKVRSEPPSQVVNSSKGMPPVQSEFGLGEQESFERPFPEGQDAEGESRECIKGGEGWRNGGRGGRGGRWSYHRSRGRRASRGRLRMACNLAPSS</sequence>
<feature type="compositionally biased region" description="Basic residues" evidence="4">
    <location>
        <begin position="279"/>
        <end position="293"/>
    </location>
</feature>
<dbReference type="InterPro" id="IPR039133">
    <property type="entry name" value="RNF25"/>
</dbReference>
<feature type="region of interest" description="Disordered" evidence="4">
    <location>
        <begin position="161"/>
        <end position="303"/>
    </location>
</feature>
<proteinExistence type="predicted"/>
<evidence type="ECO:0000313" key="7">
    <source>
        <dbReference type="Proteomes" id="UP000792457"/>
    </source>
</evidence>
<dbReference type="GO" id="GO:0016567">
    <property type="term" value="P:protein ubiquitination"/>
    <property type="evidence" value="ECO:0007669"/>
    <property type="project" value="TreeGrafter"/>
</dbReference>
<evidence type="ECO:0000256" key="1">
    <source>
        <dbReference type="ARBA" id="ARBA00022771"/>
    </source>
</evidence>
<evidence type="ECO:0000259" key="5">
    <source>
        <dbReference type="PROSITE" id="PS50089"/>
    </source>
</evidence>
<dbReference type="InterPro" id="IPR001841">
    <property type="entry name" value="Znf_RING"/>
</dbReference>
<accession>A0A8K0KBR0</accession>
<evidence type="ECO:0000256" key="3">
    <source>
        <dbReference type="PROSITE-ProRule" id="PRU00175"/>
    </source>
</evidence>
<dbReference type="Proteomes" id="UP000792457">
    <property type="component" value="Unassembled WGS sequence"/>
</dbReference>
<evidence type="ECO:0000313" key="6">
    <source>
        <dbReference type="EMBL" id="KAG8230805.1"/>
    </source>
</evidence>
<dbReference type="OrthoDB" id="432311at2759"/>
<dbReference type="FunFam" id="3.30.40.10:FF:000215">
    <property type="entry name" value="E3 ubiquitin-protein ligase RNF25"/>
    <property type="match status" value="1"/>
</dbReference>
<reference evidence="6" key="1">
    <citation type="submission" date="2013-04" db="EMBL/GenBank/DDBJ databases">
        <authorList>
            <person name="Qu J."/>
            <person name="Murali S.C."/>
            <person name="Bandaranaike D."/>
            <person name="Bellair M."/>
            <person name="Blankenburg K."/>
            <person name="Chao H."/>
            <person name="Dinh H."/>
            <person name="Doddapaneni H."/>
            <person name="Downs B."/>
            <person name="Dugan-Rocha S."/>
            <person name="Elkadiri S."/>
            <person name="Gnanaolivu R.D."/>
            <person name="Hernandez B."/>
            <person name="Javaid M."/>
            <person name="Jayaseelan J.C."/>
            <person name="Lee S."/>
            <person name="Li M."/>
            <person name="Ming W."/>
            <person name="Munidasa M."/>
            <person name="Muniz J."/>
            <person name="Nguyen L."/>
            <person name="Ongeri F."/>
            <person name="Osuji N."/>
            <person name="Pu L.-L."/>
            <person name="Puazo M."/>
            <person name="Qu C."/>
            <person name="Quiroz J."/>
            <person name="Raj R."/>
            <person name="Weissenberger G."/>
            <person name="Xin Y."/>
            <person name="Zou X."/>
            <person name="Han Y."/>
            <person name="Richards S."/>
            <person name="Worley K."/>
            <person name="Muzny D."/>
            <person name="Gibbs R."/>
        </authorList>
    </citation>
    <scope>NUCLEOTIDE SEQUENCE</scope>
    <source>
        <strain evidence="6">Sampled in the wild</strain>
    </source>
</reference>
<organism evidence="6 7">
    <name type="scientific">Ladona fulva</name>
    <name type="common">Scarce chaser dragonfly</name>
    <name type="synonym">Libellula fulva</name>
    <dbReference type="NCBI Taxonomy" id="123851"/>
    <lineage>
        <taxon>Eukaryota</taxon>
        <taxon>Metazoa</taxon>
        <taxon>Ecdysozoa</taxon>
        <taxon>Arthropoda</taxon>
        <taxon>Hexapoda</taxon>
        <taxon>Insecta</taxon>
        <taxon>Pterygota</taxon>
        <taxon>Palaeoptera</taxon>
        <taxon>Odonata</taxon>
        <taxon>Epiprocta</taxon>
        <taxon>Anisoptera</taxon>
        <taxon>Libelluloidea</taxon>
        <taxon>Libellulidae</taxon>
        <taxon>Ladona</taxon>
    </lineage>
</organism>
<feature type="compositionally biased region" description="Low complexity" evidence="4">
    <location>
        <begin position="167"/>
        <end position="191"/>
    </location>
</feature>
<dbReference type="GO" id="GO:0005634">
    <property type="term" value="C:nucleus"/>
    <property type="evidence" value="ECO:0007669"/>
    <property type="project" value="TreeGrafter"/>
</dbReference>
<dbReference type="InterPro" id="IPR013083">
    <property type="entry name" value="Znf_RING/FYVE/PHD"/>
</dbReference>
<dbReference type="GO" id="GO:0061630">
    <property type="term" value="F:ubiquitin protein ligase activity"/>
    <property type="evidence" value="ECO:0007669"/>
    <property type="project" value="InterPro"/>
</dbReference>
<dbReference type="AlphaFoldDB" id="A0A8K0KBR0"/>
<dbReference type="CDD" id="cd16470">
    <property type="entry name" value="RING-H2_RNF25"/>
    <property type="match status" value="1"/>
</dbReference>
<feature type="domain" description="RING-type" evidence="5">
    <location>
        <begin position="16"/>
        <end position="94"/>
    </location>
</feature>
<dbReference type="SMART" id="SM00184">
    <property type="entry name" value="RING"/>
    <property type="match status" value="1"/>
</dbReference>
<dbReference type="PANTHER" id="PTHR13198:SF4">
    <property type="entry name" value="E3 UBIQUITIN-PROTEIN LIGASE RNF25"/>
    <property type="match status" value="1"/>
</dbReference>
<comment type="caution">
    <text evidence="6">The sequence shown here is derived from an EMBL/GenBank/DDBJ whole genome shotgun (WGS) entry which is preliminary data.</text>
</comment>
<reference evidence="6" key="2">
    <citation type="submission" date="2017-10" db="EMBL/GenBank/DDBJ databases">
        <title>Ladona fulva Genome sequencing and assembly.</title>
        <authorList>
            <person name="Murali S."/>
            <person name="Richards S."/>
            <person name="Bandaranaike D."/>
            <person name="Bellair M."/>
            <person name="Blankenburg K."/>
            <person name="Chao H."/>
            <person name="Dinh H."/>
            <person name="Doddapaneni H."/>
            <person name="Dugan-Rocha S."/>
            <person name="Elkadiri S."/>
            <person name="Gnanaolivu R."/>
            <person name="Hernandez B."/>
            <person name="Skinner E."/>
            <person name="Javaid M."/>
            <person name="Lee S."/>
            <person name="Li M."/>
            <person name="Ming W."/>
            <person name="Munidasa M."/>
            <person name="Muniz J."/>
            <person name="Nguyen L."/>
            <person name="Hughes D."/>
            <person name="Osuji N."/>
            <person name="Pu L.-L."/>
            <person name="Puazo M."/>
            <person name="Qu C."/>
            <person name="Quiroz J."/>
            <person name="Raj R."/>
            <person name="Weissenberger G."/>
            <person name="Xin Y."/>
            <person name="Zou X."/>
            <person name="Han Y."/>
            <person name="Worley K."/>
            <person name="Muzny D."/>
            <person name="Gibbs R."/>
        </authorList>
    </citation>
    <scope>NUCLEOTIDE SEQUENCE</scope>
    <source>
        <strain evidence="6">Sampled in the wild</strain>
    </source>
</reference>
<evidence type="ECO:0000256" key="4">
    <source>
        <dbReference type="SAM" id="MobiDB-lite"/>
    </source>
</evidence>
<feature type="compositionally biased region" description="Gly residues" evidence="4">
    <location>
        <begin position="262"/>
        <end position="276"/>
    </location>
</feature>
<gene>
    <name evidence="6" type="ORF">J437_LFUL010585</name>
</gene>
<name>A0A8K0KBR0_LADFU</name>
<dbReference type="PANTHER" id="PTHR13198">
    <property type="entry name" value="RING FINGER PROTEIN 25"/>
    <property type="match status" value="1"/>
</dbReference>
<keyword evidence="7" id="KW-1185">Reference proteome</keyword>
<keyword evidence="1 3" id="KW-0863">Zinc-finger</keyword>